<name>A0A3R8VV20_9CORY</name>
<dbReference type="GO" id="GO:0005524">
    <property type="term" value="F:ATP binding"/>
    <property type="evidence" value="ECO:0007669"/>
    <property type="project" value="UniProtKB-KW"/>
</dbReference>
<keyword evidence="3" id="KW-0067">ATP-binding</keyword>
<feature type="domain" description="Carboxyltransferase" evidence="4">
    <location>
        <begin position="8"/>
        <end position="213"/>
    </location>
</feature>
<dbReference type="EMBL" id="PQNK01000003">
    <property type="protein sequence ID" value="RRO87510.1"/>
    <property type="molecule type" value="Genomic_DNA"/>
</dbReference>
<organism evidence="5 6">
    <name type="scientific">Corynebacterium bovis</name>
    <dbReference type="NCBI Taxonomy" id="36808"/>
    <lineage>
        <taxon>Bacteria</taxon>
        <taxon>Bacillati</taxon>
        <taxon>Actinomycetota</taxon>
        <taxon>Actinomycetes</taxon>
        <taxon>Mycobacteriales</taxon>
        <taxon>Corynebacteriaceae</taxon>
        <taxon>Corynebacterium</taxon>
    </lineage>
</organism>
<proteinExistence type="predicted"/>
<dbReference type="InterPro" id="IPR010016">
    <property type="entry name" value="PxpB"/>
</dbReference>
<keyword evidence="1" id="KW-0547">Nucleotide-binding</keyword>
<evidence type="ECO:0000259" key="4">
    <source>
        <dbReference type="SMART" id="SM00796"/>
    </source>
</evidence>
<dbReference type="PANTHER" id="PTHR34698:SF2">
    <property type="entry name" value="5-OXOPROLINASE SUBUNIT B"/>
    <property type="match status" value="1"/>
</dbReference>
<evidence type="ECO:0000256" key="3">
    <source>
        <dbReference type="ARBA" id="ARBA00022840"/>
    </source>
</evidence>
<comment type="caution">
    <text evidence="5">The sequence shown here is derived from an EMBL/GenBank/DDBJ whole genome shotgun (WGS) entry which is preliminary data.</text>
</comment>
<dbReference type="GO" id="GO:0016787">
    <property type="term" value="F:hydrolase activity"/>
    <property type="evidence" value="ECO:0007669"/>
    <property type="project" value="UniProtKB-KW"/>
</dbReference>
<protein>
    <submittedName>
        <fullName evidence="5">Allophanate hydrolase</fullName>
    </submittedName>
</protein>
<gene>
    <name evidence="5" type="ORF">CXF48_03015</name>
</gene>
<dbReference type="Proteomes" id="UP000276526">
    <property type="component" value="Unassembled WGS sequence"/>
</dbReference>
<evidence type="ECO:0000313" key="5">
    <source>
        <dbReference type="EMBL" id="RRO87510.1"/>
    </source>
</evidence>
<evidence type="ECO:0000256" key="1">
    <source>
        <dbReference type="ARBA" id="ARBA00022741"/>
    </source>
</evidence>
<dbReference type="PANTHER" id="PTHR34698">
    <property type="entry name" value="5-OXOPROLINASE SUBUNIT B"/>
    <property type="match status" value="1"/>
</dbReference>
<dbReference type="InterPro" id="IPR003833">
    <property type="entry name" value="CT_C_D"/>
</dbReference>
<dbReference type="Gene3D" id="2.40.100.10">
    <property type="entry name" value="Cyclophilin-like"/>
    <property type="match status" value="1"/>
</dbReference>
<dbReference type="SUPFAM" id="SSF50891">
    <property type="entry name" value="Cyclophilin-like"/>
    <property type="match status" value="1"/>
</dbReference>
<evidence type="ECO:0000256" key="2">
    <source>
        <dbReference type="ARBA" id="ARBA00022801"/>
    </source>
</evidence>
<dbReference type="SMART" id="SM00796">
    <property type="entry name" value="AHS1"/>
    <property type="match status" value="1"/>
</dbReference>
<dbReference type="InterPro" id="IPR029000">
    <property type="entry name" value="Cyclophilin-like_dom_sf"/>
</dbReference>
<evidence type="ECO:0000313" key="6">
    <source>
        <dbReference type="Proteomes" id="UP000276526"/>
    </source>
</evidence>
<reference evidence="5 6" key="1">
    <citation type="submission" date="2018-01" db="EMBL/GenBank/DDBJ databases">
        <title>Twenty Corynebacterium bovis Genomes.</title>
        <authorList>
            <person name="Gulvik C.A."/>
        </authorList>
    </citation>
    <scope>NUCLEOTIDE SEQUENCE [LARGE SCALE GENOMIC DNA]</scope>
    <source>
        <strain evidence="5 6">F6900</strain>
    </source>
</reference>
<dbReference type="SUPFAM" id="SSF160467">
    <property type="entry name" value="PH0987 N-terminal domain-like"/>
    <property type="match status" value="1"/>
</dbReference>
<dbReference type="Pfam" id="PF02682">
    <property type="entry name" value="CT_C_D"/>
    <property type="match status" value="1"/>
</dbReference>
<keyword evidence="2 5" id="KW-0378">Hydrolase</keyword>
<sequence>MPPETPSPVFRRVGRTGWLVDLADAPDPGAAVQSVAAGLRSLAADGGLTGVVDLVPAAETVLVTVDGDAPDPRGVIASHWSALLATEVTAGGDEVEIPVRYDGPDLAGAAEAAGMTPAAFREWHRGTTWRAAFGGFAPGFFYLVPVAGADGSAPTVPDIPRRPTPRTSVPAGSVAVAAGYSAVYPSSSPGGWQLIGSTDAVLWDTDRPQPNLITAGQTVRFTEVTA</sequence>
<dbReference type="Gene3D" id="3.30.1360.40">
    <property type="match status" value="1"/>
</dbReference>
<dbReference type="AlphaFoldDB" id="A0A3R8VV20"/>
<accession>A0A3R8VV20</accession>
<dbReference type="RefSeq" id="WP_125173953.1">
    <property type="nucleotide sequence ID" value="NZ_JAPJOD010000256.1"/>
</dbReference>